<sequence>MKNKIFRLTPLGRADGQIRDFLENKLEDHQFERYNKALMKYRNFKLIQQFIRILFYASIITSVAATFNLNLSLINQIASYLGFTVILIIYGIVNYLTMIYREEYHVQRDILIATASENR</sequence>
<dbReference type="Proteomes" id="UP000377803">
    <property type="component" value="Chromosome"/>
</dbReference>
<keyword evidence="1" id="KW-0472">Membrane</keyword>
<proteinExistence type="predicted"/>
<dbReference type="EMBL" id="CP040089">
    <property type="protein sequence ID" value="QGA80790.1"/>
    <property type="molecule type" value="Genomic_DNA"/>
</dbReference>
<evidence type="ECO:0000313" key="2">
    <source>
        <dbReference type="EMBL" id="QGA80790.1"/>
    </source>
</evidence>
<keyword evidence="3" id="KW-1185">Reference proteome</keyword>
<dbReference type="RefSeq" id="WP_153550531.1">
    <property type="nucleotide sequence ID" value="NZ_CP040089.1"/>
</dbReference>
<name>A0A5Q0UHX1_9ARCH</name>
<gene>
    <name evidence="2" type="ORF">LC1Nh_0908</name>
</gene>
<evidence type="ECO:0008006" key="4">
    <source>
        <dbReference type="Google" id="ProtNLM"/>
    </source>
</evidence>
<keyword evidence="1" id="KW-0812">Transmembrane</keyword>
<evidence type="ECO:0000313" key="3">
    <source>
        <dbReference type="Proteomes" id="UP000377803"/>
    </source>
</evidence>
<dbReference type="AlphaFoldDB" id="A0A5Q0UHX1"/>
<protein>
    <recommendedName>
        <fullName evidence="4">DUF4231 domain-containing protein</fullName>
    </recommendedName>
</protein>
<feature type="transmembrane region" description="Helical" evidence="1">
    <location>
        <begin position="77"/>
        <end position="98"/>
    </location>
</feature>
<dbReference type="KEGG" id="ncon:LC1Nh_0908"/>
<dbReference type="GeneID" id="42365298"/>
<reference evidence="3" key="1">
    <citation type="submission" date="2019-05" db="EMBL/GenBank/DDBJ databases">
        <title>Candidatus Nanohalobium constans, a novel model system to study the DPANN nano-sized archaea: genomic and physiological characterization of a nanoarchaeon co-cultured with its chitinotrophic host.</title>
        <authorList>
            <person name="La Cono V."/>
            <person name="Arcadi E."/>
            <person name="Crisafi F."/>
            <person name="Denaro R."/>
            <person name="La Spada G."/>
            <person name="Messina E."/>
            <person name="Smedile F."/>
            <person name="Toshchakov S.V."/>
            <person name="Shevchenko M.A."/>
            <person name="Golyshin P.N."/>
            <person name="Golyshina O.V."/>
            <person name="Ferrer M."/>
            <person name="Rohde M."/>
            <person name="Mushegian A."/>
            <person name="Sorokin D.Y."/>
            <person name="Giuliano L."/>
            <person name="Yakimov M.M."/>
        </authorList>
    </citation>
    <scope>NUCLEOTIDE SEQUENCE [LARGE SCALE GENOMIC DNA]</scope>
    <source>
        <strain evidence="3">LC1Nh</strain>
    </source>
</reference>
<keyword evidence="1" id="KW-1133">Transmembrane helix</keyword>
<feature type="transmembrane region" description="Helical" evidence="1">
    <location>
        <begin position="50"/>
        <end position="71"/>
    </location>
</feature>
<accession>A0A5Q0UHX1</accession>
<organism evidence="2 3">
    <name type="scientific">Candidatus Nanohalobium constans</name>
    <dbReference type="NCBI Taxonomy" id="2565781"/>
    <lineage>
        <taxon>Archaea</taxon>
        <taxon>Candidatus Nanohalarchaeota</taxon>
        <taxon>Candidatus Nanohalobia</taxon>
        <taxon>Candidatus Nanohalobiales</taxon>
        <taxon>Candidatus Nanohalobiaceae</taxon>
        <taxon>Candidatus Nanohalobium</taxon>
    </lineage>
</organism>
<evidence type="ECO:0000256" key="1">
    <source>
        <dbReference type="SAM" id="Phobius"/>
    </source>
</evidence>